<evidence type="ECO:0000256" key="3">
    <source>
        <dbReference type="PROSITE-ProRule" id="PRU00489"/>
    </source>
</evidence>
<dbReference type="PANTHER" id="PTHR13107">
    <property type="entry name" value="N6-ADENOSINE-METHYLTRANSFERASE NON-CATALYTIC SUBUNIT"/>
    <property type="match status" value="1"/>
</dbReference>
<dbReference type="EMBL" id="KK104582">
    <property type="protein sequence ID" value="KIY93701.1"/>
    <property type="molecule type" value="Genomic_DNA"/>
</dbReference>
<dbReference type="GO" id="GO:0005634">
    <property type="term" value="C:nucleus"/>
    <property type="evidence" value="ECO:0007669"/>
    <property type="project" value="UniProtKB-SubCell"/>
</dbReference>
<keyword evidence="2" id="KW-0539">Nucleus</keyword>
<evidence type="ECO:0000256" key="2">
    <source>
        <dbReference type="ARBA" id="ARBA00023242"/>
    </source>
</evidence>
<dbReference type="InterPro" id="IPR002052">
    <property type="entry name" value="DNA_methylase_N6_adenine_CS"/>
</dbReference>
<gene>
    <name evidence="4" type="ORF">MNEG_14259</name>
</gene>
<dbReference type="OrthoDB" id="565954at2759"/>
<dbReference type="GO" id="GO:0032259">
    <property type="term" value="P:methylation"/>
    <property type="evidence" value="ECO:0007669"/>
    <property type="project" value="InterPro"/>
</dbReference>
<dbReference type="KEGG" id="mng:MNEG_14259"/>
<dbReference type="Proteomes" id="UP000054498">
    <property type="component" value="Unassembled WGS sequence"/>
</dbReference>
<evidence type="ECO:0000313" key="5">
    <source>
        <dbReference type="Proteomes" id="UP000054498"/>
    </source>
</evidence>
<dbReference type="PROSITE" id="PS00092">
    <property type="entry name" value="N6_MTASE"/>
    <property type="match status" value="1"/>
</dbReference>
<dbReference type="AlphaFoldDB" id="A0A0D2LVX4"/>
<organism evidence="4 5">
    <name type="scientific">Monoraphidium neglectum</name>
    <dbReference type="NCBI Taxonomy" id="145388"/>
    <lineage>
        <taxon>Eukaryota</taxon>
        <taxon>Viridiplantae</taxon>
        <taxon>Chlorophyta</taxon>
        <taxon>core chlorophytes</taxon>
        <taxon>Chlorophyceae</taxon>
        <taxon>CS clade</taxon>
        <taxon>Sphaeropleales</taxon>
        <taxon>Selenastraceae</taxon>
        <taxon>Monoraphidium</taxon>
    </lineage>
</organism>
<dbReference type="RefSeq" id="XP_013892721.1">
    <property type="nucleotide sequence ID" value="XM_014037267.1"/>
</dbReference>
<proteinExistence type="inferred from homology"/>
<reference evidence="4 5" key="1">
    <citation type="journal article" date="2013" name="BMC Genomics">
        <title>Reconstruction of the lipid metabolism for the microalga Monoraphidium neglectum from its genome sequence reveals characteristics suitable for biofuel production.</title>
        <authorList>
            <person name="Bogen C."/>
            <person name="Al-Dilaimi A."/>
            <person name="Albersmeier A."/>
            <person name="Wichmann J."/>
            <person name="Grundmann M."/>
            <person name="Rupp O."/>
            <person name="Lauersen K.J."/>
            <person name="Blifernez-Klassen O."/>
            <person name="Kalinowski J."/>
            <person name="Goesmann A."/>
            <person name="Mussgnug J.H."/>
            <person name="Kruse O."/>
        </authorList>
    </citation>
    <scope>NUCLEOTIDE SEQUENCE [LARGE SCALE GENOMIC DNA]</scope>
    <source>
        <strain evidence="4 5">SAG 48.87</strain>
    </source>
</reference>
<evidence type="ECO:0000256" key="1">
    <source>
        <dbReference type="ARBA" id="ARBA00004123"/>
    </source>
</evidence>
<keyword evidence="5" id="KW-1185">Reference proteome</keyword>
<dbReference type="GO" id="GO:0036396">
    <property type="term" value="C:RNA N6-methyladenosine methyltransferase complex"/>
    <property type="evidence" value="ECO:0007669"/>
    <property type="project" value="TreeGrafter"/>
</dbReference>
<dbReference type="STRING" id="145388.A0A0D2LVX4"/>
<dbReference type="Pfam" id="PF05063">
    <property type="entry name" value="MT-A70"/>
    <property type="match status" value="1"/>
</dbReference>
<dbReference type="PANTHER" id="PTHR13107:SF0">
    <property type="entry name" value="N6-ADENOSINE-METHYLTRANSFERASE NON-CATALYTIC SUBUNIT"/>
    <property type="match status" value="1"/>
</dbReference>
<dbReference type="InterPro" id="IPR045123">
    <property type="entry name" value="METTL14-like"/>
</dbReference>
<dbReference type="GO" id="GO:0008168">
    <property type="term" value="F:methyltransferase activity"/>
    <property type="evidence" value="ECO:0007669"/>
    <property type="project" value="InterPro"/>
</dbReference>
<comment type="subcellular location">
    <subcellularLocation>
        <location evidence="1">Nucleus</location>
    </subcellularLocation>
</comment>
<name>A0A0D2LVX4_9CHLO</name>
<accession>A0A0D2LVX4</accession>
<dbReference type="GeneID" id="25731803"/>
<protein>
    <submittedName>
        <fullName evidence="4">Uncharacterized protein</fullName>
    </submittedName>
</protein>
<comment type="similarity">
    <text evidence="3">Belongs to the MT-A70-like family.</text>
</comment>
<evidence type="ECO:0000313" key="4">
    <source>
        <dbReference type="EMBL" id="KIY93701.1"/>
    </source>
</evidence>
<sequence>MALCADLRKFKLSVQNLGTKFDVILIDPPWPEYSRRVAGIVRPGEEDWDWEELRALDIAAIAADVSCCFL</sequence>
<dbReference type="PROSITE" id="PS51143">
    <property type="entry name" value="MT_A70"/>
    <property type="match status" value="1"/>
</dbReference>
<dbReference type="GO" id="GO:0003729">
    <property type="term" value="F:mRNA binding"/>
    <property type="evidence" value="ECO:0007669"/>
    <property type="project" value="TreeGrafter"/>
</dbReference>
<dbReference type="InterPro" id="IPR007757">
    <property type="entry name" value="MT-A70-like"/>
</dbReference>